<keyword evidence="1" id="KW-0597">Phosphoprotein</keyword>
<feature type="modified residue" description="4-aspartylphosphate" evidence="1">
    <location>
        <position position="52"/>
    </location>
</feature>
<keyword evidence="4" id="KW-1185">Reference proteome</keyword>
<dbReference type="SUPFAM" id="SSF52172">
    <property type="entry name" value="CheY-like"/>
    <property type="match status" value="1"/>
</dbReference>
<comment type="caution">
    <text evidence="3">The sequence shown here is derived from an EMBL/GenBank/DDBJ whole genome shotgun (WGS) entry which is preliminary data.</text>
</comment>
<dbReference type="SMART" id="SM00448">
    <property type="entry name" value="REC"/>
    <property type="match status" value="1"/>
</dbReference>
<evidence type="ECO:0000313" key="3">
    <source>
        <dbReference type="EMBL" id="TNJ63875.1"/>
    </source>
</evidence>
<feature type="domain" description="Response regulatory" evidence="2">
    <location>
        <begin position="2"/>
        <end position="117"/>
    </location>
</feature>
<sequence>MKLYLIDDDAAVRKMLERIISDGEVGEVVGEAADGLHVTAGQLTDTDTVLIDLLMPGRDGIETIKALRKEGYAGTFVMISQVEHKELVGEAYQEGVDTFIRKPINRYEVLSVLKRVAHHLSLVRSIDSIRHSLSALGGGAASGPVQREQKPTLEERARTLMLQLGIAGEAGAGDLLGLVRWLEEEERRSGPLRELPPLKELYVQVLRKEKDYGPGQLTDREVRALEQRMRRMVLQTLTHLSSLGLTDYANPIFEHYASRLFEFQEVRTRMRELEQDMEGTNSKANVKKFLQSFFLELKQS</sequence>
<dbReference type="Pfam" id="PF08664">
    <property type="entry name" value="YcbB"/>
    <property type="match status" value="1"/>
</dbReference>
<accession>A0A5C4T539</accession>
<dbReference type="PANTHER" id="PTHR43228">
    <property type="entry name" value="TWO-COMPONENT RESPONSE REGULATOR"/>
    <property type="match status" value="1"/>
</dbReference>
<dbReference type="Proteomes" id="UP000307943">
    <property type="component" value="Unassembled WGS sequence"/>
</dbReference>
<dbReference type="InterPro" id="IPR001789">
    <property type="entry name" value="Sig_transdc_resp-reg_receiver"/>
</dbReference>
<dbReference type="Gene3D" id="3.40.50.2300">
    <property type="match status" value="1"/>
</dbReference>
<dbReference type="Pfam" id="PF00072">
    <property type="entry name" value="Response_reg"/>
    <property type="match status" value="1"/>
</dbReference>
<dbReference type="InterPro" id="IPR013972">
    <property type="entry name" value="YcbB"/>
</dbReference>
<protein>
    <submittedName>
        <fullName evidence="3">Response regulator</fullName>
    </submittedName>
</protein>
<evidence type="ECO:0000259" key="2">
    <source>
        <dbReference type="PROSITE" id="PS50110"/>
    </source>
</evidence>
<evidence type="ECO:0000256" key="1">
    <source>
        <dbReference type="PROSITE-ProRule" id="PRU00169"/>
    </source>
</evidence>
<dbReference type="AlphaFoldDB" id="A0A5C4T539"/>
<dbReference type="InterPro" id="IPR011006">
    <property type="entry name" value="CheY-like_superfamily"/>
</dbReference>
<dbReference type="PROSITE" id="PS50110">
    <property type="entry name" value="RESPONSE_REGULATORY"/>
    <property type="match status" value="1"/>
</dbReference>
<dbReference type="EMBL" id="VDCQ01000037">
    <property type="protein sequence ID" value="TNJ63875.1"/>
    <property type="molecule type" value="Genomic_DNA"/>
</dbReference>
<organism evidence="3 4">
    <name type="scientific">Paenibacillus hemerocallicola</name>
    <dbReference type="NCBI Taxonomy" id="1172614"/>
    <lineage>
        <taxon>Bacteria</taxon>
        <taxon>Bacillati</taxon>
        <taxon>Bacillota</taxon>
        <taxon>Bacilli</taxon>
        <taxon>Bacillales</taxon>
        <taxon>Paenibacillaceae</taxon>
        <taxon>Paenibacillus</taxon>
    </lineage>
</organism>
<dbReference type="InterPro" id="IPR052048">
    <property type="entry name" value="ST_Response_Regulator"/>
</dbReference>
<name>A0A5C4T539_9BACL</name>
<gene>
    <name evidence="3" type="ORF">FE784_23325</name>
</gene>
<dbReference type="PANTHER" id="PTHR43228:SF8">
    <property type="entry name" value="TRANSCRIPTIONAL REGULATORY PROTEIN GLNL"/>
    <property type="match status" value="1"/>
</dbReference>
<proteinExistence type="predicted"/>
<dbReference type="GO" id="GO:0000160">
    <property type="term" value="P:phosphorelay signal transduction system"/>
    <property type="evidence" value="ECO:0007669"/>
    <property type="project" value="InterPro"/>
</dbReference>
<evidence type="ECO:0000313" key="4">
    <source>
        <dbReference type="Proteomes" id="UP000307943"/>
    </source>
</evidence>
<reference evidence="3 4" key="1">
    <citation type="submission" date="2019-05" db="EMBL/GenBank/DDBJ databases">
        <title>We sequenced the genome of Paenibacillus hemerocallicola KCTC 33185 for further insight into its adaptation and study the phylogeny of Paenibacillus.</title>
        <authorList>
            <person name="Narsing Rao M.P."/>
        </authorList>
    </citation>
    <scope>NUCLEOTIDE SEQUENCE [LARGE SCALE GENOMIC DNA]</scope>
    <source>
        <strain evidence="3 4">KCTC 33185</strain>
    </source>
</reference>
<dbReference type="OrthoDB" id="1684633at2"/>
<dbReference type="RefSeq" id="WP_139604732.1">
    <property type="nucleotide sequence ID" value="NZ_VDCQ01000037.1"/>
</dbReference>